<dbReference type="PANTHER" id="PTHR12838">
    <property type="entry name" value="U3 SMALL NUCLEOLAR RNA-ASSOCIATED PROTEIN 11"/>
    <property type="match status" value="1"/>
</dbReference>
<feature type="region of interest" description="Disordered" evidence="7">
    <location>
        <begin position="1"/>
        <end position="21"/>
    </location>
</feature>
<evidence type="ECO:0000256" key="7">
    <source>
        <dbReference type="SAM" id="MobiDB-lite"/>
    </source>
</evidence>
<dbReference type="EnsemblMetazoa" id="XM_022799070">
    <property type="protein sequence ID" value="XP_022654805"/>
    <property type="gene ID" value="LOC111247753"/>
</dbReference>
<dbReference type="RefSeq" id="XP_022654805.1">
    <property type="nucleotide sequence ID" value="XM_022799070.1"/>
</dbReference>
<dbReference type="GeneID" id="111247753"/>
<reference evidence="8" key="1">
    <citation type="submission" date="2021-01" db="UniProtKB">
        <authorList>
            <consortium name="EnsemblMetazoa"/>
        </authorList>
    </citation>
    <scope>IDENTIFICATION</scope>
</reference>
<dbReference type="PANTHER" id="PTHR12838:SF0">
    <property type="entry name" value="U3 SMALL NUCLEOLAR RNA-ASSOCIATED PROTEIN 11-RELATED"/>
    <property type="match status" value="1"/>
</dbReference>
<evidence type="ECO:0000256" key="3">
    <source>
        <dbReference type="ARBA" id="ARBA00022552"/>
    </source>
</evidence>
<dbReference type="EnsemblMetazoa" id="XM_022799069">
    <property type="protein sequence ID" value="XP_022654804"/>
    <property type="gene ID" value="LOC111247753"/>
</dbReference>
<comment type="subcellular location">
    <subcellularLocation>
        <location evidence="1 5">Nucleus</location>
        <location evidence="1 5">Nucleolus</location>
    </subcellularLocation>
</comment>
<evidence type="ECO:0000256" key="6">
    <source>
        <dbReference type="SAM" id="Coils"/>
    </source>
</evidence>
<dbReference type="GO" id="GO:0032040">
    <property type="term" value="C:small-subunit processome"/>
    <property type="evidence" value="ECO:0007669"/>
    <property type="project" value="UniProtKB-UniRule"/>
</dbReference>
<dbReference type="OMA" id="DLKYVVM"/>
<feature type="coiled-coil region" evidence="6">
    <location>
        <begin position="182"/>
        <end position="209"/>
    </location>
</feature>
<dbReference type="InterPro" id="IPR007144">
    <property type="entry name" value="SSU_processome_Utp11"/>
</dbReference>
<evidence type="ECO:0000256" key="1">
    <source>
        <dbReference type="ARBA" id="ARBA00004604"/>
    </source>
</evidence>
<evidence type="ECO:0000256" key="5">
    <source>
        <dbReference type="PIRNR" id="PIRNR015952"/>
    </source>
</evidence>
<dbReference type="Proteomes" id="UP000594260">
    <property type="component" value="Unplaced"/>
</dbReference>
<keyword evidence="3 5" id="KW-0698">rRNA processing</keyword>
<evidence type="ECO:0000256" key="2">
    <source>
        <dbReference type="ARBA" id="ARBA00008105"/>
    </source>
</evidence>
<dbReference type="OrthoDB" id="29058at2759"/>
<evidence type="ECO:0000313" key="9">
    <source>
        <dbReference type="Proteomes" id="UP000594260"/>
    </source>
</evidence>
<evidence type="ECO:0000313" key="8">
    <source>
        <dbReference type="EnsemblMetazoa" id="XP_022654804"/>
    </source>
</evidence>
<accession>A0A7M7JNE6</accession>
<organism evidence="8 9">
    <name type="scientific">Varroa destructor</name>
    <name type="common">Honeybee mite</name>
    <dbReference type="NCBI Taxonomy" id="109461"/>
    <lineage>
        <taxon>Eukaryota</taxon>
        <taxon>Metazoa</taxon>
        <taxon>Ecdysozoa</taxon>
        <taxon>Arthropoda</taxon>
        <taxon>Chelicerata</taxon>
        <taxon>Arachnida</taxon>
        <taxon>Acari</taxon>
        <taxon>Parasitiformes</taxon>
        <taxon>Mesostigmata</taxon>
        <taxon>Gamasina</taxon>
        <taxon>Dermanyssoidea</taxon>
        <taxon>Varroidae</taxon>
        <taxon>Varroa</taxon>
    </lineage>
</organism>
<comment type="similarity">
    <text evidence="2 5">Belongs to the UTP11 family.</text>
</comment>
<comment type="subunit">
    <text evidence="5">Component of the ribosomal small subunit (SSU) processome.</text>
</comment>
<name>A0A7M7JNE6_VARDE</name>
<dbReference type="PIRSF" id="PIRSF015952">
    <property type="entry name" value="U3snoRNP11"/>
    <property type="match status" value="1"/>
</dbReference>
<dbReference type="RefSeq" id="XP_022654804.1">
    <property type="nucleotide sequence ID" value="XM_022799069.1"/>
</dbReference>
<feature type="compositionally biased region" description="Polar residues" evidence="7">
    <location>
        <begin position="1"/>
        <end position="10"/>
    </location>
</feature>
<keyword evidence="4 5" id="KW-0539">Nucleus</keyword>
<keyword evidence="6" id="KW-0175">Coiled coil</keyword>
<keyword evidence="9" id="KW-1185">Reference proteome</keyword>
<dbReference type="FunCoup" id="A0A7M7JNE6">
    <property type="interactions" value="908"/>
</dbReference>
<proteinExistence type="inferred from homology"/>
<dbReference type="KEGG" id="vde:111247753"/>
<dbReference type="Pfam" id="PF03998">
    <property type="entry name" value="Utp11"/>
    <property type="match status" value="1"/>
</dbReference>
<protein>
    <recommendedName>
        <fullName evidence="5">U3 small nucleolar RNA-associated protein 11</fullName>
        <shortName evidence="5">U3 snoRNA-associated protein 11</shortName>
    </recommendedName>
</protein>
<dbReference type="InParanoid" id="A0A7M7JNE6"/>
<sequence>MSSFAKSNKAAQRIHKERHQLEDRQHLGALEKKKDYRIRAKDANTKRAQIKRLRQRILEKNADEFYFHMKNSALVNGVHYDKVKGQEFTDEQLKLMQTQDHRYIQMKRVIETQKIEKLKSELHCIGLIQEVTNNHTFFDDDGQPIEKVKNLDKKLGTAKELLDRKYNRLKIEDLLPEMAVDEETLKEAAKETKRKYHELESRIKRERELRILEEKVRIKKLLLDKKQPPKTKLQDGSKDRAPVYIWATERKR</sequence>
<comment type="function">
    <text evidence="5">Involved in nucleolar processing of pre-18S ribosomal RNA.</text>
</comment>
<dbReference type="GO" id="GO:0006364">
    <property type="term" value="P:rRNA processing"/>
    <property type="evidence" value="ECO:0007669"/>
    <property type="project" value="UniProtKB-UniRule"/>
</dbReference>
<evidence type="ECO:0000256" key="4">
    <source>
        <dbReference type="ARBA" id="ARBA00023242"/>
    </source>
</evidence>
<dbReference type="AlphaFoldDB" id="A0A7M7JNE6"/>